<accession>A0A5D5ASQ9</accession>
<reference evidence="6 7" key="1">
    <citation type="submission" date="2019-08" db="EMBL/GenBank/DDBJ databases">
        <title>Archaea genome.</title>
        <authorList>
            <person name="Kajale S."/>
            <person name="Shouche Y."/>
            <person name="Deshpande N."/>
            <person name="Sharma A."/>
        </authorList>
    </citation>
    <scope>NUCLEOTIDE SEQUENCE [LARGE SCALE GENOMIC DNA]</scope>
    <source>
        <strain evidence="6 7">ESP3B_9</strain>
    </source>
</reference>
<evidence type="ECO:0000259" key="5">
    <source>
        <dbReference type="Pfam" id="PF00149"/>
    </source>
</evidence>
<dbReference type="InterPro" id="IPR029052">
    <property type="entry name" value="Metallo-depent_PP-like"/>
</dbReference>
<evidence type="ECO:0000313" key="6">
    <source>
        <dbReference type="EMBL" id="TYT63997.1"/>
    </source>
</evidence>
<proteinExistence type="inferred from homology"/>
<evidence type="ECO:0000256" key="1">
    <source>
        <dbReference type="ARBA" id="ARBA00022723"/>
    </source>
</evidence>
<name>A0A5D5ASQ9_9EURY</name>
<keyword evidence="1" id="KW-0479">Metal-binding</keyword>
<dbReference type="GO" id="GO:0046872">
    <property type="term" value="F:metal ion binding"/>
    <property type="evidence" value="ECO:0007669"/>
    <property type="project" value="UniProtKB-KW"/>
</dbReference>
<dbReference type="InterPro" id="IPR004843">
    <property type="entry name" value="Calcineurin-like_PHP"/>
</dbReference>
<dbReference type="InterPro" id="IPR050884">
    <property type="entry name" value="CNP_phosphodiesterase-III"/>
</dbReference>
<gene>
    <name evidence="6" type="ORF">FYC77_01985</name>
</gene>
<protein>
    <recommendedName>
        <fullName evidence="5">Calcineurin-like phosphoesterase domain-containing protein</fullName>
    </recommendedName>
</protein>
<keyword evidence="7" id="KW-1185">Reference proteome</keyword>
<evidence type="ECO:0000256" key="2">
    <source>
        <dbReference type="ARBA" id="ARBA00022801"/>
    </source>
</evidence>
<comment type="caution">
    <text evidence="6">The sequence shown here is derived from an EMBL/GenBank/DDBJ whole genome shotgun (WGS) entry which is preliminary data.</text>
</comment>
<evidence type="ECO:0000256" key="3">
    <source>
        <dbReference type="ARBA" id="ARBA00023004"/>
    </source>
</evidence>
<dbReference type="AlphaFoldDB" id="A0A5D5ASQ9"/>
<dbReference type="SUPFAM" id="SSF56300">
    <property type="entry name" value="Metallo-dependent phosphatases"/>
    <property type="match status" value="1"/>
</dbReference>
<organism evidence="6 7">
    <name type="scientific">Natrialba swarupiae</name>
    <dbReference type="NCBI Taxonomy" id="2448032"/>
    <lineage>
        <taxon>Archaea</taxon>
        <taxon>Methanobacteriati</taxon>
        <taxon>Methanobacteriota</taxon>
        <taxon>Stenosarchaea group</taxon>
        <taxon>Halobacteria</taxon>
        <taxon>Halobacteriales</taxon>
        <taxon>Natrialbaceae</taxon>
        <taxon>Natrialba</taxon>
    </lineage>
</organism>
<dbReference type="Pfam" id="PF00149">
    <property type="entry name" value="Metallophos"/>
    <property type="match status" value="1"/>
</dbReference>
<dbReference type="PANTHER" id="PTHR42988">
    <property type="entry name" value="PHOSPHOHYDROLASE"/>
    <property type="match status" value="1"/>
</dbReference>
<dbReference type="GO" id="GO:0016787">
    <property type="term" value="F:hydrolase activity"/>
    <property type="evidence" value="ECO:0007669"/>
    <property type="project" value="UniProtKB-KW"/>
</dbReference>
<dbReference type="EMBL" id="VTAW01000001">
    <property type="protein sequence ID" value="TYT63997.1"/>
    <property type="molecule type" value="Genomic_DNA"/>
</dbReference>
<dbReference type="Gene3D" id="3.60.21.10">
    <property type="match status" value="1"/>
</dbReference>
<evidence type="ECO:0000313" key="7">
    <source>
        <dbReference type="Proteomes" id="UP000324104"/>
    </source>
</evidence>
<keyword evidence="3" id="KW-0408">Iron</keyword>
<dbReference type="Proteomes" id="UP000324104">
    <property type="component" value="Unassembled WGS sequence"/>
</dbReference>
<dbReference type="PANTHER" id="PTHR42988:SF2">
    <property type="entry name" value="CYCLIC NUCLEOTIDE PHOSPHODIESTERASE CBUA0032-RELATED"/>
    <property type="match status" value="1"/>
</dbReference>
<sequence length="289" mass="33036">MRVSEELGIVPWGVTPDSRRRSERSIEGLILLSTTRCDMTARIGVIPDIHMRSAHRSDIRDLLESTVSHLRRFDPDLVVALGDVIEEEDERTDVEHIELVAETLAFDCPVRFLAGNHDSETLTHDRLEEVFGNELWGTQRIGDEKLVFLNTSSPWLDGARGEVTDDQLAMLREESAAGEPFTIFVHHPIHYYDVSNSYWWSTYPERAFCGNKKRVTDALDPKLVKGTINGHTHENVLTNYREVEHVTLNAFSKETREKPITGTYAEVVIDDTVDVTVKVDDELVRRYEF</sequence>
<comment type="similarity">
    <text evidence="4">Belongs to the cyclic nucleotide phosphodiesterase class-III family.</text>
</comment>
<evidence type="ECO:0000256" key="4">
    <source>
        <dbReference type="ARBA" id="ARBA00025742"/>
    </source>
</evidence>
<keyword evidence="2" id="KW-0378">Hydrolase</keyword>
<feature type="domain" description="Calcineurin-like phosphoesterase" evidence="5">
    <location>
        <begin position="42"/>
        <end position="234"/>
    </location>
</feature>